<dbReference type="InterPro" id="IPR016181">
    <property type="entry name" value="Acyl_CoA_acyltransferase"/>
</dbReference>
<dbReference type="Pfam" id="PF13302">
    <property type="entry name" value="Acetyltransf_3"/>
    <property type="match status" value="1"/>
</dbReference>
<feature type="domain" description="N-acetyltransferase" evidence="1">
    <location>
        <begin position="16"/>
        <end position="184"/>
    </location>
</feature>
<keyword evidence="2" id="KW-0808">Transferase</keyword>
<evidence type="ECO:0000313" key="3">
    <source>
        <dbReference type="Proteomes" id="UP000646523"/>
    </source>
</evidence>
<keyword evidence="3" id="KW-1185">Reference proteome</keyword>
<protein>
    <submittedName>
        <fullName evidence="2">Succinyl-CoA transferase Rv0802c</fullName>
    </submittedName>
</protein>
<evidence type="ECO:0000259" key="1">
    <source>
        <dbReference type="PROSITE" id="PS51186"/>
    </source>
</evidence>
<dbReference type="PANTHER" id="PTHR43441:SF11">
    <property type="entry name" value="RIBOSOMAL-PROTEIN-SERINE ACETYLTRANSFERASE"/>
    <property type="match status" value="1"/>
</dbReference>
<dbReference type="Gene3D" id="3.40.630.30">
    <property type="match status" value="1"/>
</dbReference>
<dbReference type="InterPro" id="IPR051908">
    <property type="entry name" value="Ribosomal_N-acetyltransferase"/>
</dbReference>
<dbReference type="GO" id="GO:1990189">
    <property type="term" value="F:protein N-terminal-serine acetyltransferase activity"/>
    <property type="evidence" value="ECO:0007669"/>
    <property type="project" value="TreeGrafter"/>
</dbReference>
<sequence length="216" mass="24277">MRNWPLFELSVTTPRLELRYPSLADLDELGERAAEGVHDEETMPFLFPWTDAGPAERARSTVQYHFRQWAEFAPAAWSIDLVAVHEGRIVGTQGFSAADFPVLREVRSGSWVGRRFQGRGIGTEMRAAMLHLAFAGLGAEYATTEAFVDNPASLAVTAKLGYRDDGVTRHVRRGEPAVMRRFRLARTDWKPLDGVRIHGLEPCLPLFGLEEQRQAE</sequence>
<dbReference type="GO" id="GO:0008999">
    <property type="term" value="F:protein-N-terminal-alanine acetyltransferase activity"/>
    <property type="evidence" value="ECO:0007669"/>
    <property type="project" value="TreeGrafter"/>
</dbReference>
<dbReference type="GO" id="GO:0005737">
    <property type="term" value="C:cytoplasm"/>
    <property type="evidence" value="ECO:0007669"/>
    <property type="project" value="TreeGrafter"/>
</dbReference>
<name>A0A917Z7Z2_9ACTN</name>
<dbReference type="AlphaFoldDB" id="A0A917Z7Z2"/>
<dbReference type="Proteomes" id="UP000646523">
    <property type="component" value="Unassembled WGS sequence"/>
</dbReference>
<dbReference type="SUPFAM" id="SSF55729">
    <property type="entry name" value="Acyl-CoA N-acyltransferases (Nat)"/>
    <property type="match status" value="1"/>
</dbReference>
<proteinExistence type="predicted"/>
<accession>A0A917Z7Z2</accession>
<dbReference type="PANTHER" id="PTHR43441">
    <property type="entry name" value="RIBOSOMAL-PROTEIN-SERINE ACETYLTRANSFERASE"/>
    <property type="match status" value="1"/>
</dbReference>
<dbReference type="PROSITE" id="PS51186">
    <property type="entry name" value="GNAT"/>
    <property type="match status" value="1"/>
</dbReference>
<reference evidence="2" key="1">
    <citation type="journal article" date="2014" name="Int. J. Syst. Evol. Microbiol.">
        <title>Complete genome sequence of Corynebacterium casei LMG S-19264T (=DSM 44701T), isolated from a smear-ripened cheese.</title>
        <authorList>
            <consortium name="US DOE Joint Genome Institute (JGI-PGF)"/>
            <person name="Walter F."/>
            <person name="Albersmeier A."/>
            <person name="Kalinowski J."/>
            <person name="Ruckert C."/>
        </authorList>
    </citation>
    <scope>NUCLEOTIDE SEQUENCE</scope>
    <source>
        <strain evidence="2">CGMCC 4.7368</strain>
    </source>
</reference>
<comment type="caution">
    <text evidence="2">The sequence shown here is derived from an EMBL/GenBank/DDBJ whole genome shotgun (WGS) entry which is preliminary data.</text>
</comment>
<evidence type="ECO:0000313" key="2">
    <source>
        <dbReference type="EMBL" id="GGO75630.1"/>
    </source>
</evidence>
<dbReference type="RefSeq" id="WP_189126708.1">
    <property type="nucleotide sequence ID" value="NZ_BMNH01000018.1"/>
</dbReference>
<organism evidence="2 3">
    <name type="scientific">Nonomuraea cavernae</name>
    <dbReference type="NCBI Taxonomy" id="2045107"/>
    <lineage>
        <taxon>Bacteria</taxon>
        <taxon>Bacillati</taxon>
        <taxon>Actinomycetota</taxon>
        <taxon>Actinomycetes</taxon>
        <taxon>Streptosporangiales</taxon>
        <taxon>Streptosporangiaceae</taxon>
        <taxon>Nonomuraea</taxon>
    </lineage>
</organism>
<gene>
    <name evidence="2" type="ORF">GCM10012289_51120</name>
</gene>
<reference evidence="2" key="2">
    <citation type="submission" date="2020-09" db="EMBL/GenBank/DDBJ databases">
        <authorList>
            <person name="Sun Q."/>
            <person name="Zhou Y."/>
        </authorList>
    </citation>
    <scope>NUCLEOTIDE SEQUENCE</scope>
    <source>
        <strain evidence="2">CGMCC 4.7368</strain>
    </source>
</reference>
<dbReference type="InterPro" id="IPR000182">
    <property type="entry name" value="GNAT_dom"/>
</dbReference>
<dbReference type="EMBL" id="BMNH01000018">
    <property type="protein sequence ID" value="GGO75630.1"/>
    <property type="molecule type" value="Genomic_DNA"/>
</dbReference>